<keyword evidence="4" id="KW-0677">Repeat</keyword>
<dbReference type="InterPro" id="IPR038408">
    <property type="entry name" value="GNK2_sf"/>
</dbReference>
<dbReference type="GO" id="GO:0005576">
    <property type="term" value="C:extracellular region"/>
    <property type="evidence" value="ECO:0007669"/>
    <property type="project" value="UniProtKB-SubCell"/>
</dbReference>
<dbReference type="PROSITE" id="PS51473">
    <property type="entry name" value="GNK2"/>
    <property type="match status" value="2"/>
</dbReference>
<comment type="subcellular location">
    <subcellularLocation>
        <location evidence="1">Secreted</location>
    </subcellularLocation>
</comment>
<dbReference type="Proteomes" id="UP000796880">
    <property type="component" value="Unassembled WGS sequence"/>
</dbReference>
<dbReference type="InterPro" id="IPR050581">
    <property type="entry name" value="CRR_secretory_protein"/>
</dbReference>
<dbReference type="Pfam" id="PF01657">
    <property type="entry name" value="Stress-antifung"/>
    <property type="match status" value="2"/>
</dbReference>
<dbReference type="Gene3D" id="3.30.430.20">
    <property type="entry name" value="Gnk2 domain, C-X8-C-X2-C motif"/>
    <property type="match status" value="2"/>
</dbReference>
<dbReference type="CDD" id="cd23509">
    <property type="entry name" value="Gnk2-like"/>
    <property type="match status" value="2"/>
</dbReference>
<evidence type="ECO:0000256" key="6">
    <source>
        <dbReference type="SAM" id="SignalP"/>
    </source>
</evidence>
<protein>
    <recommendedName>
        <fullName evidence="7">Gnk2-homologous domain-containing protein</fullName>
    </recommendedName>
</protein>
<evidence type="ECO:0000313" key="9">
    <source>
        <dbReference type="Proteomes" id="UP000796880"/>
    </source>
</evidence>
<comment type="caution">
    <text evidence="8">The sequence shown here is derived from an EMBL/GenBank/DDBJ whole genome shotgun (WGS) entry which is preliminary data.</text>
</comment>
<proteinExistence type="inferred from homology"/>
<dbReference type="PANTHER" id="PTHR32411:SF43">
    <property type="entry name" value="CYSTEINE-RICH REPEAT SECRETORY PROTEIN 38"/>
    <property type="match status" value="1"/>
</dbReference>
<organism evidence="8 9">
    <name type="scientific">Rhamnella rubrinervis</name>
    <dbReference type="NCBI Taxonomy" id="2594499"/>
    <lineage>
        <taxon>Eukaryota</taxon>
        <taxon>Viridiplantae</taxon>
        <taxon>Streptophyta</taxon>
        <taxon>Embryophyta</taxon>
        <taxon>Tracheophyta</taxon>
        <taxon>Spermatophyta</taxon>
        <taxon>Magnoliopsida</taxon>
        <taxon>eudicotyledons</taxon>
        <taxon>Gunneridae</taxon>
        <taxon>Pentapetalae</taxon>
        <taxon>rosids</taxon>
        <taxon>fabids</taxon>
        <taxon>Rosales</taxon>
        <taxon>Rhamnaceae</taxon>
        <taxon>rhamnoid group</taxon>
        <taxon>Rhamneae</taxon>
        <taxon>Rhamnella</taxon>
    </lineage>
</organism>
<evidence type="ECO:0000256" key="3">
    <source>
        <dbReference type="ARBA" id="ARBA00022729"/>
    </source>
</evidence>
<evidence type="ECO:0000256" key="2">
    <source>
        <dbReference type="ARBA" id="ARBA00022525"/>
    </source>
</evidence>
<keyword evidence="9" id="KW-1185">Reference proteome</keyword>
<feature type="signal peptide" evidence="6">
    <location>
        <begin position="1"/>
        <end position="24"/>
    </location>
</feature>
<evidence type="ECO:0000256" key="5">
    <source>
        <dbReference type="ARBA" id="ARBA00038515"/>
    </source>
</evidence>
<evidence type="ECO:0000313" key="8">
    <source>
        <dbReference type="EMBL" id="KAF3443739.1"/>
    </source>
</evidence>
<dbReference type="AlphaFoldDB" id="A0A8K0H145"/>
<dbReference type="EMBL" id="VOIH02000006">
    <property type="protein sequence ID" value="KAF3443739.1"/>
    <property type="molecule type" value="Genomic_DNA"/>
</dbReference>
<sequence>MSCSKSMPLTFFFFFSVFLHLANAADPLYHICFNPENYTAKSAFGANLNTLFNVLSVQAPPSGFGVVSTGQYYNKVNGLALCRGDVSSTDCKTCVVHASYELRNLCSYNKGAVIWYDNCMLKYSDTYFFGQIDGQNEFSLLNVKDVKDPESFNPKVHELLSSLSYKASSTLKFYATGEMELEESEKLYGLAQCTRDLSSGDCKKCLYEAISKIPNCCSGKRGGRVVGGSCTVHYELYPIVNGTGY</sequence>
<keyword evidence="2" id="KW-0964">Secreted</keyword>
<dbReference type="OrthoDB" id="696781at2759"/>
<feature type="domain" description="Gnk2-homologous" evidence="7">
    <location>
        <begin position="134"/>
        <end position="239"/>
    </location>
</feature>
<feature type="chain" id="PRO_5035435783" description="Gnk2-homologous domain-containing protein" evidence="6">
    <location>
        <begin position="25"/>
        <end position="245"/>
    </location>
</feature>
<evidence type="ECO:0000256" key="1">
    <source>
        <dbReference type="ARBA" id="ARBA00004613"/>
    </source>
</evidence>
<gene>
    <name evidence="8" type="ORF">FNV43_RR13429</name>
</gene>
<comment type="similarity">
    <text evidence="5">Belongs to the cysteine-rich repeat secretory protein family.</text>
</comment>
<dbReference type="PANTHER" id="PTHR32411">
    <property type="entry name" value="CYSTEINE-RICH REPEAT SECRETORY PROTEIN 38-RELATED"/>
    <property type="match status" value="1"/>
</dbReference>
<reference evidence="8" key="1">
    <citation type="submission" date="2020-03" db="EMBL/GenBank/DDBJ databases">
        <title>A high-quality chromosome-level genome assembly of a woody plant with both climbing and erect habits, Rhamnella rubrinervis.</title>
        <authorList>
            <person name="Lu Z."/>
            <person name="Yang Y."/>
            <person name="Zhu X."/>
            <person name="Sun Y."/>
        </authorList>
    </citation>
    <scope>NUCLEOTIDE SEQUENCE</scope>
    <source>
        <strain evidence="8">BYM</strain>
        <tissue evidence="8">Leaf</tissue>
    </source>
</reference>
<dbReference type="InterPro" id="IPR002902">
    <property type="entry name" value="GNK2"/>
</dbReference>
<evidence type="ECO:0000256" key="4">
    <source>
        <dbReference type="ARBA" id="ARBA00022737"/>
    </source>
</evidence>
<accession>A0A8K0H145</accession>
<dbReference type="FunFam" id="3.30.430.20:FF:000012">
    <property type="entry name" value="Cysteine-rich receptor-like protein kinase 25"/>
    <property type="match status" value="1"/>
</dbReference>
<name>A0A8K0H145_9ROSA</name>
<feature type="domain" description="Gnk2-homologous" evidence="7">
    <location>
        <begin position="26"/>
        <end position="128"/>
    </location>
</feature>
<keyword evidence="3 6" id="KW-0732">Signal</keyword>
<evidence type="ECO:0000259" key="7">
    <source>
        <dbReference type="PROSITE" id="PS51473"/>
    </source>
</evidence>